<dbReference type="InParanoid" id="D7G657"/>
<proteinExistence type="inferred from homology"/>
<dbReference type="GO" id="GO:0006366">
    <property type="term" value="P:transcription by RNA polymerase II"/>
    <property type="evidence" value="ECO:0007669"/>
    <property type="project" value="TreeGrafter"/>
</dbReference>
<dbReference type="STRING" id="2880.D7G657"/>
<evidence type="ECO:0000259" key="4">
    <source>
        <dbReference type="Pfam" id="PF06244"/>
    </source>
</evidence>
<dbReference type="Proteomes" id="UP000002630">
    <property type="component" value="Unassembled WGS sequence"/>
</dbReference>
<evidence type="ECO:0000256" key="3">
    <source>
        <dbReference type="SAM" id="MobiDB-lite"/>
    </source>
</evidence>
<organism evidence="6 7">
    <name type="scientific">Ectocarpus siliculosus</name>
    <name type="common">Brown alga</name>
    <name type="synonym">Conferva siliculosa</name>
    <dbReference type="NCBI Taxonomy" id="2880"/>
    <lineage>
        <taxon>Eukaryota</taxon>
        <taxon>Sar</taxon>
        <taxon>Stramenopiles</taxon>
        <taxon>Ochrophyta</taxon>
        <taxon>PX clade</taxon>
        <taxon>Phaeophyceae</taxon>
        <taxon>Ectocarpales</taxon>
        <taxon>Ectocarpaceae</taxon>
        <taxon>Ectocarpus</taxon>
    </lineage>
</organism>
<evidence type="ECO:0000313" key="6">
    <source>
        <dbReference type="EMBL" id="CBJ27466.1"/>
    </source>
</evidence>
<feature type="compositionally biased region" description="Basic and acidic residues" evidence="3">
    <location>
        <begin position="113"/>
        <end position="147"/>
    </location>
</feature>
<dbReference type="AlphaFoldDB" id="D7G657"/>
<evidence type="ECO:0000313" key="7">
    <source>
        <dbReference type="Proteomes" id="UP000002630"/>
    </source>
</evidence>
<evidence type="ECO:0000256" key="2">
    <source>
        <dbReference type="ARBA" id="ARBA00023054"/>
    </source>
</evidence>
<dbReference type="OrthoDB" id="76412at2759"/>
<keyword evidence="2" id="KW-0175">Coiled coil</keyword>
<reference evidence="6 7" key="1">
    <citation type="journal article" date="2010" name="Nature">
        <title>The Ectocarpus genome and the independent evolution of multicellularity in brown algae.</title>
        <authorList>
            <person name="Cock J.M."/>
            <person name="Sterck L."/>
            <person name="Rouze P."/>
            <person name="Scornet D."/>
            <person name="Allen A.E."/>
            <person name="Amoutzias G."/>
            <person name="Anthouard V."/>
            <person name="Artiguenave F."/>
            <person name="Aury J.M."/>
            <person name="Badger J.H."/>
            <person name="Beszteri B."/>
            <person name="Billiau K."/>
            <person name="Bonnet E."/>
            <person name="Bothwell J.H."/>
            <person name="Bowler C."/>
            <person name="Boyen C."/>
            <person name="Brownlee C."/>
            <person name="Carrano C.J."/>
            <person name="Charrier B."/>
            <person name="Cho G.Y."/>
            <person name="Coelho S.M."/>
            <person name="Collen J."/>
            <person name="Corre E."/>
            <person name="Da Silva C."/>
            <person name="Delage L."/>
            <person name="Delaroque N."/>
            <person name="Dittami S.M."/>
            <person name="Doulbeau S."/>
            <person name="Elias M."/>
            <person name="Farnham G."/>
            <person name="Gachon C.M."/>
            <person name="Gschloessl B."/>
            <person name="Heesch S."/>
            <person name="Jabbari K."/>
            <person name="Jubin C."/>
            <person name="Kawai H."/>
            <person name="Kimura K."/>
            <person name="Kloareg B."/>
            <person name="Kupper F.C."/>
            <person name="Lang D."/>
            <person name="Le Bail A."/>
            <person name="Leblanc C."/>
            <person name="Lerouge P."/>
            <person name="Lohr M."/>
            <person name="Lopez P.J."/>
            <person name="Martens C."/>
            <person name="Maumus F."/>
            <person name="Michel G."/>
            <person name="Miranda-Saavedra D."/>
            <person name="Morales J."/>
            <person name="Moreau H."/>
            <person name="Motomura T."/>
            <person name="Nagasato C."/>
            <person name="Napoli C.A."/>
            <person name="Nelson D.R."/>
            <person name="Nyvall-Collen P."/>
            <person name="Peters A.F."/>
            <person name="Pommier C."/>
            <person name="Potin P."/>
            <person name="Poulain J."/>
            <person name="Quesneville H."/>
            <person name="Read B."/>
            <person name="Rensing S.A."/>
            <person name="Ritter A."/>
            <person name="Rousvoal S."/>
            <person name="Samanta M."/>
            <person name="Samson G."/>
            <person name="Schroeder D.C."/>
            <person name="Segurens B."/>
            <person name="Strittmatter M."/>
            <person name="Tonon T."/>
            <person name="Tregear J.W."/>
            <person name="Valentin K."/>
            <person name="von Dassow P."/>
            <person name="Yamagishi T."/>
            <person name="Van de Peer Y."/>
            <person name="Wincker P."/>
        </authorList>
    </citation>
    <scope>NUCLEOTIDE SEQUENCE [LARGE SCALE GENOMIC DNA]</scope>
    <source>
        <strain evidence="7">Ec32 / CCAP1310/4</strain>
    </source>
</reference>
<evidence type="ECO:0000259" key="5">
    <source>
        <dbReference type="Pfam" id="PF22048"/>
    </source>
</evidence>
<comment type="similarity">
    <text evidence="1">Belongs to the CCDC124 family.</text>
</comment>
<feature type="compositionally biased region" description="Basic and acidic residues" evidence="3">
    <location>
        <begin position="53"/>
        <end position="68"/>
    </location>
</feature>
<evidence type="ECO:0000256" key="1">
    <source>
        <dbReference type="ARBA" id="ARBA00008296"/>
    </source>
</evidence>
<dbReference type="Pfam" id="PF22048">
    <property type="entry name" value="LSO1_2-like"/>
    <property type="match status" value="1"/>
</dbReference>
<dbReference type="InterPro" id="IPR010422">
    <property type="entry name" value="Ccdc124/Oxs1"/>
</dbReference>
<dbReference type="GO" id="GO:0003713">
    <property type="term" value="F:transcription coactivator activity"/>
    <property type="evidence" value="ECO:0007669"/>
    <property type="project" value="TreeGrafter"/>
</dbReference>
<dbReference type="PANTHER" id="PTHR21680">
    <property type="entry name" value="COILED-COIL DOMAIN-CONTAINING PROTEIN 124"/>
    <property type="match status" value="1"/>
</dbReference>
<keyword evidence="7" id="KW-1185">Reference proteome</keyword>
<dbReference type="PANTHER" id="PTHR21680:SF0">
    <property type="entry name" value="COILED-COIL DOMAIN-CONTAINING PROTEIN 124"/>
    <property type="match status" value="1"/>
</dbReference>
<dbReference type="eggNOG" id="KOG3223">
    <property type="taxonomic scope" value="Eukaryota"/>
</dbReference>
<dbReference type="InterPro" id="IPR054413">
    <property type="entry name" value="LSO1/2"/>
</dbReference>
<gene>
    <name evidence="6" type="ORF">Esi_0071_0111</name>
</gene>
<protein>
    <submittedName>
        <fullName evidence="6">Uncharacterized protein</fullName>
    </submittedName>
</protein>
<accession>D7G657</accession>
<name>D7G657_ECTSI</name>
<sequence length="266" mass="28349">MGKKGAGTGVNTKVQAAREKQAAVEGARAAKAQAAQEAAEAKEWSKGANQRGSKREDEAARKQEEKTSKLAAKKALQAEEAEQLSGFKSVVKTKKKVDVPPWEAALMSSSVSNKEKKRQEAAKRQAQAEEARKAKAERAEKEAKAMRDSGIQMGDDSELSGSANPNRKGADGGDGGDWASGIDAAIGSLSLEGAGPAERHPEKRLKAALAAYEERELPALKEEKPGLKLRQYKQMIFEQFQKSPENPVNKARAAEAAEAAAAAAKK</sequence>
<feature type="domain" description="Coiled-coil" evidence="4">
    <location>
        <begin position="164"/>
        <end position="250"/>
    </location>
</feature>
<dbReference type="Pfam" id="PF06244">
    <property type="entry name" value="Ccdc124"/>
    <property type="match status" value="1"/>
</dbReference>
<dbReference type="InterPro" id="IPR054414">
    <property type="entry name" value="Ccdc124/Oxs1_C"/>
</dbReference>
<feature type="region of interest" description="Disordered" evidence="3">
    <location>
        <begin position="34"/>
        <end position="74"/>
    </location>
</feature>
<dbReference type="GO" id="GO:0005634">
    <property type="term" value="C:nucleus"/>
    <property type="evidence" value="ECO:0007669"/>
    <property type="project" value="TreeGrafter"/>
</dbReference>
<feature type="region of interest" description="Disordered" evidence="3">
    <location>
        <begin position="100"/>
        <end position="182"/>
    </location>
</feature>
<dbReference type="EMBL" id="FN649760">
    <property type="protein sequence ID" value="CBJ27466.1"/>
    <property type="molecule type" value="Genomic_DNA"/>
</dbReference>
<feature type="domain" description="LSO1/LSO2" evidence="5">
    <location>
        <begin position="12"/>
        <end position="80"/>
    </location>
</feature>